<protein>
    <submittedName>
        <fullName evidence="1">Variant erythrocyte surface antigen-1, beta subunit</fullName>
    </submittedName>
</protein>
<dbReference type="EMBL" id="JAHBMH010000013">
    <property type="protein sequence ID" value="KAK1939127.1"/>
    <property type="molecule type" value="Genomic_DNA"/>
</dbReference>
<gene>
    <name evidence="1" type="ORF">X943_001454</name>
</gene>
<accession>A0AAD9LKK3</accession>
<proteinExistence type="predicted"/>
<name>A0AAD9LKK3_BABDI</name>
<reference evidence="1" key="1">
    <citation type="journal article" date="2014" name="Nucleic Acids Res.">
        <title>The evolutionary dynamics of variant antigen genes in Babesia reveal a history of genomic innovation underlying host-parasite interaction.</title>
        <authorList>
            <person name="Jackson A.P."/>
            <person name="Otto T.D."/>
            <person name="Darby A."/>
            <person name="Ramaprasad A."/>
            <person name="Xia D."/>
            <person name="Echaide I.E."/>
            <person name="Farber M."/>
            <person name="Gahlot S."/>
            <person name="Gamble J."/>
            <person name="Gupta D."/>
            <person name="Gupta Y."/>
            <person name="Jackson L."/>
            <person name="Malandrin L."/>
            <person name="Malas T.B."/>
            <person name="Moussa E."/>
            <person name="Nair M."/>
            <person name="Reid A.J."/>
            <person name="Sanders M."/>
            <person name="Sharma J."/>
            <person name="Tracey A."/>
            <person name="Quail M.A."/>
            <person name="Weir W."/>
            <person name="Wastling J.M."/>
            <person name="Hall N."/>
            <person name="Willadsen P."/>
            <person name="Lingelbach K."/>
            <person name="Shiels B."/>
            <person name="Tait A."/>
            <person name="Berriman M."/>
            <person name="Allred D.R."/>
            <person name="Pain A."/>
        </authorList>
    </citation>
    <scope>NUCLEOTIDE SEQUENCE</scope>
    <source>
        <strain evidence="1">1802A</strain>
    </source>
</reference>
<dbReference type="Proteomes" id="UP001195914">
    <property type="component" value="Unassembled WGS sequence"/>
</dbReference>
<dbReference type="AlphaFoldDB" id="A0AAD9LKK3"/>
<evidence type="ECO:0000313" key="2">
    <source>
        <dbReference type="Proteomes" id="UP001195914"/>
    </source>
</evidence>
<reference evidence="1" key="2">
    <citation type="submission" date="2021-05" db="EMBL/GenBank/DDBJ databases">
        <authorList>
            <person name="Pain A."/>
        </authorList>
    </citation>
    <scope>NUCLEOTIDE SEQUENCE</scope>
    <source>
        <strain evidence="1">1802A</strain>
    </source>
</reference>
<sequence>MAPHSSLLVCPKNLKECIDWVLRATGKDNLKGTKDNINNLKNALMAELNGSGLTVELDPQLNALASGLGFLAGLPACLCKTKKSVKEGLQKIYEELKTFNYCISKLNCDSCSIENPCKCCVIQSIKEVKGSCECLQPNGNKSQCHCNGQKVSCSKVLAGLEACLHLQCLQSDMNEICQCSGDTCCLSGKCNGTSGVTGGGSCDFCQNLNAGKSVPTTGLGLSPPNPIRLAGRLEKFFGNGPGPKSSGCSCKCGSDKSCCCLACPGNCSQACSCVSTGQCDHGSSQECPCKEFCQNINSIQVSSGSSLMKCCDSGNQCHCKLGSSKCSGQCCKEHNKQSLKCMIRRLVLYFKDLKSDISSPSKQNFKNCCELMCVLKTCEFLNNFLGGNGSEAQKFKNHLETLRFAGPCGQDLWRTLDDFLNFICYVFWPKANVIRVALENLHKQKCKQCKSGSCTCASGSSGCPGCTAVLEKLQTHKDVLSLMTQGYSSAYSEASWDSLTSSGSGSKCCGSSGSPSCSCPSSCSPSGSCPSQCCPDCPQRKAAKIFLEFIPCMYWGLKIVFDRCKENSGFAGWHDISILSGKPSSDLAKFLQAWGYDVRPLKTKKGFEFPPMLENLFGSDSSGPLQKLSTLVTENYFTSNLISSGSLSPSTVREMLLWLYGLRFQRHFSDIVENCKSLCSPFGNSFNSDAFC</sequence>
<feature type="non-terminal residue" evidence="1">
    <location>
        <position position="692"/>
    </location>
</feature>
<organism evidence="1 2">
    <name type="scientific">Babesia divergens</name>
    <dbReference type="NCBI Taxonomy" id="32595"/>
    <lineage>
        <taxon>Eukaryota</taxon>
        <taxon>Sar</taxon>
        <taxon>Alveolata</taxon>
        <taxon>Apicomplexa</taxon>
        <taxon>Aconoidasida</taxon>
        <taxon>Piroplasmida</taxon>
        <taxon>Babesiidae</taxon>
        <taxon>Babesia</taxon>
    </lineage>
</organism>
<comment type="caution">
    <text evidence="1">The sequence shown here is derived from an EMBL/GenBank/DDBJ whole genome shotgun (WGS) entry which is preliminary data.</text>
</comment>
<keyword evidence="2" id="KW-1185">Reference proteome</keyword>
<evidence type="ECO:0000313" key="1">
    <source>
        <dbReference type="EMBL" id="KAK1939127.1"/>
    </source>
</evidence>